<organism evidence="2 3">
    <name type="scientific">Arcanobacterium phocae</name>
    <dbReference type="NCBI Taxonomy" id="131112"/>
    <lineage>
        <taxon>Bacteria</taxon>
        <taxon>Bacillati</taxon>
        <taxon>Actinomycetota</taxon>
        <taxon>Actinomycetes</taxon>
        <taxon>Actinomycetales</taxon>
        <taxon>Actinomycetaceae</taxon>
        <taxon>Arcanobacterium</taxon>
    </lineage>
</organism>
<dbReference type="PROSITE" id="PS51831">
    <property type="entry name" value="HD"/>
    <property type="match status" value="1"/>
</dbReference>
<dbReference type="Proteomes" id="UP000214355">
    <property type="component" value="Chromosome I"/>
</dbReference>
<dbReference type="OrthoDB" id="8478129at2"/>
<dbReference type="AlphaFoldDB" id="A0A1H2LDH6"/>
<evidence type="ECO:0000313" key="2">
    <source>
        <dbReference type="EMBL" id="SDU78476.1"/>
    </source>
</evidence>
<name>A0A1H2LDH6_9ACTO</name>
<dbReference type="InterPro" id="IPR003607">
    <property type="entry name" value="HD/PDEase_dom"/>
</dbReference>
<dbReference type="Pfam" id="PF01966">
    <property type="entry name" value="HD"/>
    <property type="match status" value="1"/>
</dbReference>
<dbReference type="Gene3D" id="1.10.3210.10">
    <property type="entry name" value="Hypothetical protein af1432"/>
    <property type="match status" value="1"/>
</dbReference>
<sequence>MMVSAHEAFEPALEFVRRHLLSDERVVDGKTVSASSRRYRFEHSLRVARIGRLVAQGEGLDEHLLALGCLLHDVGKFDAQRPVDHGRAGALSANDFLQELGLADSQRLEIVQGIAMHTDDLWNPRPDDEGTCCDSTGRPYLVFDHEPSVLAQSIGDCDNIDRFGAYRVADTLKYVKFLELSTDQQRSWLSSYQTKLDRLWEQECSTATATRLWREAVDVQRAFFGRLATEVTA</sequence>
<feature type="domain" description="HD" evidence="1">
    <location>
        <begin position="40"/>
        <end position="160"/>
    </location>
</feature>
<gene>
    <name evidence="2" type="ORF">SAMN04489737_0489</name>
</gene>
<keyword evidence="3" id="KW-1185">Reference proteome</keyword>
<reference evidence="3" key="1">
    <citation type="submission" date="2016-10" db="EMBL/GenBank/DDBJ databases">
        <authorList>
            <person name="Varghese N."/>
            <person name="Submissions S."/>
        </authorList>
    </citation>
    <scope>NUCLEOTIDE SEQUENCE [LARGE SCALE GENOMIC DNA]</scope>
    <source>
        <strain evidence="3">DSM 10002</strain>
    </source>
</reference>
<dbReference type="EMBL" id="LT629804">
    <property type="protein sequence ID" value="SDU78476.1"/>
    <property type="molecule type" value="Genomic_DNA"/>
</dbReference>
<evidence type="ECO:0000313" key="3">
    <source>
        <dbReference type="Proteomes" id="UP000214355"/>
    </source>
</evidence>
<protein>
    <recommendedName>
        <fullName evidence="1">HD domain-containing protein</fullName>
    </recommendedName>
</protein>
<dbReference type="InterPro" id="IPR006675">
    <property type="entry name" value="HDIG_dom"/>
</dbReference>
<dbReference type="InterPro" id="IPR006674">
    <property type="entry name" value="HD_domain"/>
</dbReference>
<evidence type="ECO:0000259" key="1">
    <source>
        <dbReference type="PROSITE" id="PS51831"/>
    </source>
</evidence>
<dbReference type="STRING" id="131112.SAMN04489737_0489"/>
<accession>A0A1H2LDH6</accession>
<dbReference type="CDD" id="cd00077">
    <property type="entry name" value="HDc"/>
    <property type="match status" value="1"/>
</dbReference>
<dbReference type="NCBIfam" id="TIGR00277">
    <property type="entry name" value="HDIG"/>
    <property type="match status" value="1"/>
</dbReference>
<dbReference type="SMART" id="SM00471">
    <property type="entry name" value="HDc"/>
    <property type="match status" value="1"/>
</dbReference>
<proteinExistence type="predicted"/>
<dbReference type="SUPFAM" id="SSF109604">
    <property type="entry name" value="HD-domain/PDEase-like"/>
    <property type="match status" value="1"/>
</dbReference>
<dbReference type="RefSeq" id="WP_091279481.1">
    <property type="nucleotide sequence ID" value="NZ_JABAPH010000021.1"/>
</dbReference>